<keyword evidence="2" id="KW-1185">Reference proteome</keyword>
<comment type="caution">
    <text evidence="1">The sequence shown here is derived from an EMBL/GenBank/DDBJ whole genome shotgun (WGS) entry which is preliminary data.</text>
</comment>
<accession>D0WH25</accession>
<gene>
    <name evidence="1" type="ORF">HMPREF0762_01290</name>
</gene>
<evidence type="ECO:0000313" key="2">
    <source>
        <dbReference type="Proteomes" id="UP000006001"/>
    </source>
</evidence>
<proteinExistence type="predicted"/>
<organism evidence="1 2">
    <name type="scientific">Slackia exigua (strain ATCC 700122 / DSM 15923 / CIP 105133 / JCM 11022 / KCTC 5966 / S-7)</name>
    <dbReference type="NCBI Taxonomy" id="649764"/>
    <lineage>
        <taxon>Bacteria</taxon>
        <taxon>Bacillati</taxon>
        <taxon>Actinomycetota</taxon>
        <taxon>Coriobacteriia</taxon>
        <taxon>Eggerthellales</taxon>
        <taxon>Eggerthellaceae</taxon>
        <taxon>Slackia</taxon>
    </lineage>
</organism>
<evidence type="ECO:0000313" key="1">
    <source>
        <dbReference type="EMBL" id="EEZ61212.1"/>
    </source>
</evidence>
<dbReference type="EMBL" id="ACUX02000007">
    <property type="protein sequence ID" value="EEZ61212.1"/>
    <property type="molecule type" value="Genomic_DNA"/>
</dbReference>
<dbReference type="STRING" id="649764.HMPREF0762_01290"/>
<dbReference type="Proteomes" id="UP000006001">
    <property type="component" value="Unassembled WGS sequence"/>
</dbReference>
<dbReference type="HOGENOM" id="CLU_3189085_0_0_11"/>
<name>D0WH25_SLAES</name>
<sequence>MFSDGQVGARLRRYNILSTETHASRLSRGRAPTHVVASRIEPIGAY</sequence>
<protein>
    <submittedName>
        <fullName evidence="1">Uncharacterized protein</fullName>
    </submittedName>
</protein>
<reference evidence="1" key="1">
    <citation type="submission" date="2009-10" db="EMBL/GenBank/DDBJ databases">
        <authorList>
            <person name="Weinstock G."/>
            <person name="Sodergren E."/>
            <person name="Clifton S."/>
            <person name="Fulton L."/>
            <person name="Fulton B."/>
            <person name="Courtney L."/>
            <person name="Fronick C."/>
            <person name="Harrison M."/>
            <person name="Strong C."/>
            <person name="Farmer C."/>
            <person name="Delahaunty K."/>
            <person name="Markovic C."/>
            <person name="Hall O."/>
            <person name="Minx P."/>
            <person name="Tomlinson C."/>
            <person name="Mitreva M."/>
            <person name="Nelson J."/>
            <person name="Hou S."/>
            <person name="Wollam A."/>
            <person name="Pepin K.H."/>
            <person name="Johnson M."/>
            <person name="Bhonagiri V."/>
            <person name="Nash W.E."/>
            <person name="Warren W."/>
            <person name="Chinwalla A."/>
            <person name="Mardis E.R."/>
            <person name="Wilson R.K."/>
        </authorList>
    </citation>
    <scope>NUCLEOTIDE SEQUENCE [LARGE SCALE GENOMIC DNA]</scope>
    <source>
        <strain evidence="1">ATCC 700122</strain>
    </source>
</reference>
<dbReference type="AlphaFoldDB" id="D0WH25"/>